<protein>
    <submittedName>
        <fullName evidence="2">Uncharacterized protein</fullName>
    </submittedName>
</protein>
<reference evidence="2" key="1">
    <citation type="submission" date="2016-11" db="UniProtKB">
        <authorList>
            <consortium name="WormBaseParasite"/>
        </authorList>
    </citation>
    <scope>IDENTIFICATION</scope>
</reference>
<sequence length="153" mass="16774">MTAQELTSTPQAPNNPTAAEVPAISLIQAPCTCTMTDEDEEEEEVPGQGGAFQELGLVLYFGDSLDRVAVSRGDQKLPSSALVTRNSVTTVPFLRPRRNEVCFANIVCLCRSMHLWHPAFIGFLVIAFNRLVTYGFDFWIAIAKDAVGPNRIT</sequence>
<accession>A0A1I7ZG75</accession>
<keyword evidence="1" id="KW-1185">Reference proteome</keyword>
<dbReference type="AlphaFoldDB" id="A0A1I7ZG75"/>
<dbReference type="Proteomes" id="UP000095287">
    <property type="component" value="Unplaced"/>
</dbReference>
<organism evidence="1 2">
    <name type="scientific">Steinernema glaseri</name>
    <dbReference type="NCBI Taxonomy" id="37863"/>
    <lineage>
        <taxon>Eukaryota</taxon>
        <taxon>Metazoa</taxon>
        <taxon>Ecdysozoa</taxon>
        <taxon>Nematoda</taxon>
        <taxon>Chromadorea</taxon>
        <taxon>Rhabditida</taxon>
        <taxon>Tylenchina</taxon>
        <taxon>Panagrolaimomorpha</taxon>
        <taxon>Strongyloidoidea</taxon>
        <taxon>Steinernematidae</taxon>
        <taxon>Steinernema</taxon>
    </lineage>
</organism>
<evidence type="ECO:0000313" key="2">
    <source>
        <dbReference type="WBParaSite" id="L893_g26086.t1"/>
    </source>
</evidence>
<proteinExistence type="predicted"/>
<name>A0A1I7ZG75_9BILA</name>
<evidence type="ECO:0000313" key="1">
    <source>
        <dbReference type="Proteomes" id="UP000095287"/>
    </source>
</evidence>
<dbReference type="WBParaSite" id="L893_g26086.t1">
    <property type="protein sequence ID" value="L893_g26086.t1"/>
    <property type="gene ID" value="L893_g26086"/>
</dbReference>